<dbReference type="Proteomes" id="UP001432322">
    <property type="component" value="Unassembled WGS sequence"/>
</dbReference>
<evidence type="ECO:0000313" key="2">
    <source>
        <dbReference type="EMBL" id="GMT22794.1"/>
    </source>
</evidence>
<dbReference type="AlphaFoldDB" id="A0AAV5VYJ2"/>
<evidence type="ECO:0000313" key="3">
    <source>
        <dbReference type="Proteomes" id="UP001432322"/>
    </source>
</evidence>
<dbReference type="EMBL" id="BTSY01000004">
    <property type="protein sequence ID" value="GMT22794.1"/>
    <property type="molecule type" value="Genomic_DNA"/>
</dbReference>
<feature type="transmembrane region" description="Helical" evidence="1">
    <location>
        <begin position="42"/>
        <end position="59"/>
    </location>
</feature>
<dbReference type="PANTHER" id="PTHR47521:SF7">
    <property type="entry name" value="SERPENTINE RECEPTOR CLASS EPSILON-6"/>
    <property type="match status" value="1"/>
</dbReference>
<protein>
    <recommendedName>
        <fullName evidence="4">G protein-coupled receptor</fullName>
    </recommendedName>
</protein>
<keyword evidence="1" id="KW-0812">Transmembrane</keyword>
<keyword evidence="1" id="KW-0472">Membrane</keyword>
<name>A0AAV5VYJ2_9BILA</name>
<proteinExistence type="predicted"/>
<evidence type="ECO:0008006" key="4">
    <source>
        <dbReference type="Google" id="ProtNLM"/>
    </source>
</evidence>
<gene>
    <name evidence="2" type="ORF">PFISCL1PPCAC_14091</name>
</gene>
<keyword evidence="1" id="KW-1133">Transmembrane helix</keyword>
<organism evidence="2 3">
    <name type="scientific">Pristionchus fissidentatus</name>
    <dbReference type="NCBI Taxonomy" id="1538716"/>
    <lineage>
        <taxon>Eukaryota</taxon>
        <taxon>Metazoa</taxon>
        <taxon>Ecdysozoa</taxon>
        <taxon>Nematoda</taxon>
        <taxon>Chromadorea</taxon>
        <taxon>Rhabditida</taxon>
        <taxon>Rhabditina</taxon>
        <taxon>Diplogasteromorpha</taxon>
        <taxon>Diplogasteroidea</taxon>
        <taxon>Neodiplogasteridae</taxon>
        <taxon>Pristionchus</taxon>
    </lineage>
</organism>
<sequence>YESGDPSTVLFFVITQIIQLLIAWLIGFLIVNDFSEYIDDTLYYGVIVAIGTTFYLLVYRQNLIVLAQLKRGPVINRYSVLKIYQIRENITIFRVITSIAQRLIFACMPPFIFYPIYKLVPPNIGYDGLRLVSVSMYDCLLTM</sequence>
<keyword evidence="3" id="KW-1185">Reference proteome</keyword>
<evidence type="ECO:0000256" key="1">
    <source>
        <dbReference type="SAM" id="Phobius"/>
    </source>
</evidence>
<feature type="non-terminal residue" evidence="2">
    <location>
        <position position="1"/>
    </location>
</feature>
<dbReference type="PANTHER" id="PTHR47521">
    <property type="entry name" value="SERPENTINE RECEPTOR, CLASS E (EPSILON)-RELATED"/>
    <property type="match status" value="1"/>
</dbReference>
<feature type="non-terminal residue" evidence="2">
    <location>
        <position position="143"/>
    </location>
</feature>
<reference evidence="2" key="1">
    <citation type="submission" date="2023-10" db="EMBL/GenBank/DDBJ databases">
        <title>Genome assembly of Pristionchus species.</title>
        <authorList>
            <person name="Yoshida K."/>
            <person name="Sommer R.J."/>
        </authorList>
    </citation>
    <scope>NUCLEOTIDE SEQUENCE</scope>
    <source>
        <strain evidence="2">RS5133</strain>
    </source>
</reference>
<dbReference type="InterPro" id="IPR052860">
    <property type="entry name" value="NRL-GPCR1"/>
</dbReference>
<comment type="caution">
    <text evidence="2">The sequence shown here is derived from an EMBL/GenBank/DDBJ whole genome shotgun (WGS) entry which is preliminary data.</text>
</comment>
<accession>A0AAV5VYJ2</accession>
<feature type="transmembrane region" description="Helical" evidence="1">
    <location>
        <begin position="9"/>
        <end position="30"/>
    </location>
</feature>